<organism evidence="2 3">
    <name type="scientific">Channa striata</name>
    <name type="common">Snakehead murrel</name>
    <name type="synonym">Ophicephalus striatus</name>
    <dbReference type="NCBI Taxonomy" id="64152"/>
    <lineage>
        <taxon>Eukaryota</taxon>
        <taxon>Metazoa</taxon>
        <taxon>Chordata</taxon>
        <taxon>Craniata</taxon>
        <taxon>Vertebrata</taxon>
        <taxon>Euteleostomi</taxon>
        <taxon>Actinopterygii</taxon>
        <taxon>Neopterygii</taxon>
        <taxon>Teleostei</taxon>
        <taxon>Neoteleostei</taxon>
        <taxon>Acanthomorphata</taxon>
        <taxon>Anabantaria</taxon>
        <taxon>Anabantiformes</taxon>
        <taxon>Channoidei</taxon>
        <taxon>Channidae</taxon>
        <taxon>Channa</taxon>
    </lineage>
</organism>
<reference evidence="2" key="1">
    <citation type="submission" date="2023-07" db="EMBL/GenBank/DDBJ databases">
        <title>Chromosome-level Genome Assembly of Striped Snakehead (Channa striata).</title>
        <authorList>
            <person name="Liu H."/>
        </authorList>
    </citation>
    <scope>NUCLEOTIDE SEQUENCE</scope>
    <source>
        <strain evidence="2">Gz</strain>
        <tissue evidence="2">Muscle</tissue>
    </source>
</reference>
<proteinExistence type="predicted"/>
<evidence type="ECO:0000256" key="1">
    <source>
        <dbReference type="SAM" id="MobiDB-lite"/>
    </source>
</evidence>
<protein>
    <submittedName>
        <fullName evidence="2">Uncharacterized protein</fullName>
    </submittedName>
</protein>
<evidence type="ECO:0000313" key="3">
    <source>
        <dbReference type="Proteomes" id="UP001187415"/>
    </source>
</evidence>
<dbReference type="Proteomes" id="UP001187415">
    <property type="component" value="Unassembled WGS sequence"/>
</dbReference>
<keyword evidence="3" id="KW-1185">Reference proteome</keyword>
<dbReference type="EMBL" id="JAUPFM010000001">
    <property type="protein sequence ID" value="KAK2862567.1"/>
    <property type="molecule type" value="Genomic_DNA"/>
</dbReference>
<comment type="caution">
    <text evidence="2">The sequence shown here is derived from an EMBL/GenBank/DDBJ whole genome shotgun (WGS) entry which is preliminary data.</text>
</comment>
<feature type="region of interest" description="Disordered" evidence="1">
    <location>
        <begin position="145"/>
        <end position="194"/>
    </location>
</feature>
<sequence length="230" mass="24797">MPAVSISWPPTHAPTAQGGRAASLTLPLKSPIDLITSCTLDRKSPLFYTLTPVHCDQQHGSSDSLLNLQKCLCQLRANRTAFGSRTGLRETGIDMRQPQGQSLLLPRKSPATDRHVFPPEPCWSENTTEHLFANSPDGAVLTLNAHPPPAPHHPIPRLGPDGGQRRGSLLSSSRTNREEEWPAGTAPGTPVPLTADHPLVTSSVPSCQKTNCPTDCSFMNSPRGPFLKRG</sequence>
<evidence type="ECO:0000313" key="2">
    <source>
        <dbReference type="EMBL" id="KAK2862567.1"/>
    </source>
</evidence>
<gene>
    <name evidence="2" type="ORF">Q5P01_002100</name>
</gene>
<name>A0AA88NLY1_CHASR</name>
<dbReference type="AlphaFoldDB" id="A0AA88NLY1"/>
<accession>A0AA88NLY1</accession>